<feature type="non-terminal residue" evidence="1">
    <location>
        <position position="70"/>
    </location>
</feature>
<accession>A0ABS1E9D0</accession>
<dbReference type="Gene3D" id="3.90.1150.10">
    <property type="entry name" value="Aspartate Aminotransferase, domain 1"/>
    <property type="match status" value="1"/>
</dbReference>
<dbReference type="SUPFAM" id="SSF53383">
    <property type="entry name" value="PLP-dependent transferases"/>
    <property type="match status" value="1"/>
</dbReference>
<dbReference type="EMBL" id="NRSH01000232">
    <property type="protein sequence ID" value="MBK1727697.1"/>
    <property type="molecule type" value="Genomic_DNA"/>
</dbReference>
<proteinExistence type="predicted"/>
<name>A0ABS1E9D0_9GAMM</name>
<gene>
    <name evidence="1" type="ORF">CKO13_11885</name>
</gene>
<protein>
    <submittedName>
        <fullName evidence="1">8-amino-7-oxononanoate synthase</fullName>
    </submittedName>
</protein>
<keyword evidence="2" id="KW-1185">Reference proteome</keyword>
<dbReference type="InterPro" id="IPR015422">
    <property type="entry name" value="PyrdxlP-dep_Trfase_small"/>
</dbReference>
<evidence type="ECO:0000313" key="1">
    <source>
        <dbReference type="EMBL" id="MBK1727697.1"/>
    </source>
</evidence>
<reference evidence="1 2" key="1">
    <citation type="journal article" date="2020" name="Microorganisms">
        <title>Osmotic Adaptation and Compatible Solute Biosynthesis of Phototrophic Bacteria as Revealed from Genome Analyses.</title>
        <authorList>
            <person name="Imhoff J.F."/>
            <person name="Rahn T."/>
            <person name="Kunzel S."/>
            <person name="Keller A."/>
            <person name="Neulinger S.C."/>
        </authorList>
    </citation>
    <scope>NUCLEOTIDE SEQUENCE [LARGE SCALE GENOMIC DNA]</scope>
    <source>
        <strain evidence="1 2">DSM 15116</strain>
    </source>
</reference>
<evidence type="ECO:0000313" key="2">
    <source>
        <dbReference type="Proteomes" id="UP000738126"/>
    </source>
</evidence>
<dbReference type="Proteomes" id="UP000738126">
    <property type="component" value="Unassembled WGS sequence"/>
</dbReference>
<dbReference type="InterPro" id="IPR015424">
    <property type="entry name" value="PyrdxlP-dep_Trfase"/>
</dbReference>
<comment type="caution">
    <text evidence="1">The sequence shown here is derived from an EMBL/GenBank/DDBJ whole genome shotgun (WGS) entry which is preliminary data.</text>
</comment>
<organism evidence="1 2">
    <name type="scientific">Halorhodospira neutriphila</name>
    <dbReference type="NCBI Taxonomy" id="168379"/>
    <lineage>
        <taxon>Bacteria</taxon>
        <taxon>Pseudomonadati</taxon>
        <taxon>Pseudomonadota</taxon>
        <taxon>Gammaproteobacteria</taxon>
        <taxon>Chromatiales</taxon>
        <taxon>Ectothiorhodospiraceae</taxon>
        <taxon>Halorhodospira</taxon>
    </lineage>
</organism>
<sequence length="70" mass="7303">MSDPAAQLDARLAPALEQRRAAGLMRRPEPLYGYDGAAATTAAGERVTVLCSNDYLGLAADPRVGRAMAA</sequence>